<dbReference type="Proteomes" id="UP000181981">
    <property type="component" value="Unassembled WGS sequence"/>
</dbReference>
<evidence type="ECO:0000313" key="4">
    <source>
        <dbReference type="Proteomes" id="UP000181981"/>
    </source>
</evidence>
<accession>A0A1I0H454</accession>
<dbReference type="InterPro" id="IPR007168">
    <property type="entry name" value="Phageshock_PspC_N"/>
</dbReference>
<keyword evidence="1" id="KW-0472">Membrane</keyword>
<reference evidence="3 4" key="1">
    <citation type="submission" date="2016-10" db="EMBL/GenBank/DDBJ databases">
        <authorList>
            <person name="de Groot N.N."/>
        </authorList>
    </citation>
    <scope>NUCLEOTIDE SEQUENCE [LARGE SCALE GENOMIC DNA]</scope>
    <source>
        <strain evidence="3 4">DSM 25947</strain>
    </source>
</reference>
<dbReference type="Pfam" id="PF04024">
    <property type="entry name" value="PspC"/>
    <property type="match status" value="1"/>
</dbReference>
<keyword evidence="1" id="KW-0812">Transmembrane</keyword>
<proteinExistence type="predicted"/>
<name>A0A1I0H454_9BACT</name>
<sequence length="49" mass="5508">MILGVSEWLSGKLGWNVTTIRIAFVVGVFIFGVGLGLYFILWLVKMFSK</sequence>
<dbReference type="AlphaFoldDB" id="A0A1I0H454"/>
<evidence type="ECO:0000259" key="2">
    <source>
        <dbReference type="Pfam" id="PF04024"/>
    </source>
</evidence>
<feature type="domain" description="Phage shock protein PspC N-terminal" evidence="2">
    <location>
        <begin position="1"/>
        <end position="44"/>
    </location>
</feature>
<dbReference type="RefSeq" id="WP_082063913.1">
    <property type="nucleotide sequence ID" value="NZ_CAXXJF010000003.1"/>
</dbReference>
<organism evidence="3 4">
    <name type="scientific">Draconibacterium orientale</name>
    <dbReference type="NCBI Taxonomy" id="1168034"/>
    <lineage>
        <taxon>Bacteria</taxon>
        <taxon>Pseudomonadati</taxon>
        <taxon>Bacteroidota</taxon>
        <taxon>Bacteroidia</taxon>
        <taxon>Marinilabiliales</taxon>
        <taxon>Prolixibacteraceae</taxon>
        <taxon>Draconibacterium</taxon>
    </lineage>
</organism>
<feature type="transmembrane region" description="Helical" evidence="1">
    <location>
        <begin position="20"/>
        <end position="44"/>
    </location>
</feature>
<keyword evidence="1" id="KW-1133">Transmembrane helix</keyword>
<evidence type="ECO:0000256" key="1">
    <source>
        <dbReference type="SAM" id="Phobius"/>
    </source>
</evidence>
<gene>
    <name evidence="3" type="ORF">SAMN05444285_12337</name>
</gene>
<evidence type="ECO:0000313" key="3">
    <source>
        <dbReference type="EMBL" id="SET78395.1"/>
    </source>
</evidence>
<dbReference type="EMBL" id="FOHT01000023">
    <property type="protein sequence ID" value="SET78395.1"/>
    <property type="molecule type" value="Genomic_DNA"/>
</dbReference>
<protein>
    <submittedName>
        <fullName evidence="3">Phage shock protein C (PspC) family protein</fullName>
    </submittedName>
</protein>